<dbReference type="FunFam" id="2.60.40.10:FF:000909">
    <property type="entry name" value="Interferon alpha/beta receptor 2"/>
    <property type="match status" value="1"/>
</dbReference>
<dbReference type="RefSeq" id="XP_048659562.1">
    <property type="nucleotide sequence ID" value="XM_048803605.1"/>
</dbReference>
<dbReference type="GeneTree" id="ENSGT00510000049322"/>
<dbReference type="GO" id="GO:0005615">
    <property type="term" value="C:extracellular space"/>
    <property type="evidence" value="ECO:0007669"/>
    <property type="project" value="UniProtKB-ARBA"/>
</dbReference>
<keyword evidence="6 16" id="KW-0732">Signal</keyword>
<sequence length="524" mass="58976">MMLLSHSSSAVRSRNLCLMVYLSLMFVTSHNLPDGSCNLKMTFRDFRLILSWELEKQSTVPTHYTLWYTVMSKPDDMEIIESCTNVTTPFCDVTDVWKQAFETYVLKVLGFRGKAMLFNCTSSALSTNILYEPPEFEIVGFTDHINVIVKFPPIAPKIYGEEIQHHLSLCIKEESMGIVKMHEPKINGNTTGNFNYVIDNLIPNTNYCISVYFKPKYLETRIQSPSKCTFLRLDQESESSENAKISVIITVFSVVFVLLGTIVLLKRIGYICLRDNFPKVLNFHNFVAQIFPGLPPTEAVNAVEVISVNKKKKVWDYNYDDDSDSDHEVALRTSAGGYTMHGLTSRLLSQVSTASQEPEMEGSEAEESDPYEAEESDLYEAEPEPHPGPPTVPKPSPCHTSGPYERRESLCQDSFPEDNCSSPGGSGDRITFNVNLNSVFMRAPDDDDSEESPLVSSLPEEIINLEEDPDQMESCLLVASGERSQLLDLSPFSQCLWTEEDTPSDRSDTSDFDVDSGRDGYIMR</sequence>
<dbReference type="CTD" id="3455"/>
<accession>A0A8C5YLE3</accession>
<protein>
    <recommendedName>
        <fullName evidence="13">Interferon alpha/beta receptor 2</fullName>
    </recommendedName>
    <alternativeName>
        <fullName evidence="14">Type I interferon receptor 2</fullName>
    </alternativeName>
</protein>
<evidence type="ECO:0000256" key="15">
    <source>
        <dbReference type="SAM" id="MobiDB-lite"/>
    </source>
</evidence>
<keyword evidence="9" id="KW-1015">Disulfide bond</keyword>
<feature type="signal peptide" evidence="16">
    <location>
        <begin position="1"/>
        <end position="31"/>
    </location>
</feature>
<dbReference type="GO" id="GO:0043235">
    <property type="term" value="C:receptor complex"/>
    <property type="evidence" value="ECO:0007669"/>
    <property type="project" value="Ensembl"/>
</dbReference>
<evidence type="ECO:0000256" key="3">
    <source>
        <dbReference type="ARBA" id="ARBA00022475"/>
    </source>
</evidence>
<dbReference type="PANTHER" id="PTHR20859:SF84">
    <property type="entry name" value="INTERFERON ALPHA_BETA RECEPTOR 2"/>
    <property type="match status" value="1"/>
</dbReference>
<dbReference type="GO" id="GO:1900182">
    <property type="term" value="P:positive regulation of protein localization to nucleus"/>
    <property type="evidence" value="ECO:0007669"/>
    <property type="project" value="Ensembl"/>
</dbReference>
<comment type="function">
    <text evidence="12">Together with IFNAR1, forms the heterodimeric receptor for type I interferons (including interferons alpha, beta, epsilon, omega and kappa). Type I interferon binding activates the JAK-STAT signaling cascade, resulting in transcriptional activation or repression of interferon-regulated genes that encode the effectors of the interferon response. Mechanistically, type I interferon-binding brings the IFNAR1 and IFNAR2 subunits into close proximity with one another, driving their associated Janus kinases (JAKs) (TYK2 bound to IFNAR1 and JAK1 bound to IFNAR2) to cross-phosphorylate one another. The activated kinases phosphorylate specific tyrosine residues on the intracellular domains of IFNAR1 and IFNAR2, forming docking sites for the STAT transcription factors (STAT1, STAT2 and STAT). STAT proteins are then phosphorylated by the JAKs, promoting their translocation into the nucleus to regulate expression of interferon-regulated genes.</text>
</comment>
<dbReference type="GO" id="GO:0005886">
    <property type="term" value="C:plasma membrane"/>
    <property type="evidence" value="ECO:0007669"/>
    <property type="project" value="UniProtKB-SubCell"/>
</dbReference>
<dbReference type="Gene3D" id="2.60.40.10">
    <property type="entry name" value="Immunoglobulins"/>
    <property type="match status" value="2"/>
</dbReference>
<feature type="compositionally biased region" description="Pro residues" evidence="15">
    <location>
        <begin position="386"/>
        <end position="396"/>
    </location>
</feature>
<evidence type="ECO:0000256" key="1">
    <source>
        <dbReference type="ARBA" id="ARBA00004251"/>
    </source>
</evidence>
<feature type="region of interest" description="Disordered" evidence="15">
    <location>
        <begin position="350"/>
        <end position="408"/>
    </location>
</feature>
<comment type="similarity">
    <text evidence="2">Belongs to the type II cytokine receptor family.</text>
</comment>
<keyword evidence="3" id="KW-1003">Cell membrane</keyword>
<evidence type="ECO:0000256" key="7">
    <source>
        <dbReference type="ARBA" id="ARBA00022989"/>
    </source>
</evidence>
<dbReference type="Pfam" id="PF09294">
    <property type="entry name" value="Interfer-bind"/>
    <property type="match status" value="1"/>
</dbReference>
<feature type="chain" id="PRO_5044150633" description="Interferon alpha/beta receptor 2" evidence="16">
    <location>
        <begin position="32"/>
        <end position="524"/>
    </location>
</feature>
<feature type="domain" description="Fibronectin type-III" evidence="17">
    <location>
        <begin position="18"/>
        <end position="114"/>
    </location>
</feature>
<dbReference type="RefSeq" id="XP_015334185.1">
    <property type="nucleotide sequence ID" value="XM_015478699.2"/>
</dbReference>
<dbReference type="GO" id="GO:0035458">
    <property type="term" value="P:cellular response to interferon-beta"/>
    <property type="evidence" value="ECO:0007669"/>
    <property type="project" value="Ensembl"/>
</dbReference>
<evidence type="ECO:0000256" key="16">
    <source>
        <dbReference type="SAM" id="SignalP"/>
    </source>
</evidence>
<keyword evidence="5" id="KW-0812">Transmembrane</keyword>
<reference evidence="19" key="2">
    <citation type="submission" date="2025-09" db="UniProtKB">
        <authorList>
            <consortium name="Ensembl"/>
        </authorList>
    </citation>
    <scope>IDENTIFICATION</scope>
</reference>
<feature type="domain" description="Interferon/interleukin receptor" evidence="18">
    <location>
        <begin position="132"/>
        <end position="230"/>
    </location>
</feature>
<dbReference type="RefSeq" id="XP_015334186.1">
    <property type="nucleotide sequence ID" value="XM_015478700.2"/>
</dbReference>
<evidence type="ECO:0000313" key="19">
    <source>
        <dbReference type="Ensembl" id="ENSMMMP00000000827.1"/>
    </source>
</evidence>
<evidence type="ECO:0000256" key="2">
    <source>
        <dbReference type="ARBA" id="ARBA00005399"/>
    </source>
</evidence>
<keyword evidence="8" id="KW-0472">Membrane</keyword>
<evidence type="ECO:0000256" key="10">
    <source>
        <dbReference type="ARBA" id="ARBA00023170"/>
    </source>
</evidence>
<dbReference type="InterPro" id="IPR036116">
    <property type="entry name" value="FN3_sf"/>
</dbReference>
<keyword evidence="7" id="KW-1133">Transmembrane helix</keyword>
<evidence type="ECO:0000256" key="14">
    <source>
        <dbReference type="ARBA" id="ARBA00076545"/>
    </source>
</evidence>
<dbReference type="Ensembl" id="ENSMMMT00000000921.1">
    <property type="protein sequence ID" value="ENSMMMP00000000827.1"/>
    <property type="gene ID" value="ENSMMMG00000000794.1"/>
</dbReference>
<dbReference type="GO" id="GO:0035455">
    <property type="term" value="P:response to interferon-alpha"/>
    <property type="evidence" value="ECO:0007669"/>
    <property type="project" value="Ensembl"/>
</dbReference>
<keyword evidence="20" id="KW-1185">Reference proteome</keyword>
<gene>
    <name evidence="19" type="primary">IFNAR2</name>
</gene>
<feature type="region of interest" description="Disordered" evidence="15">
    <location>
        <begin position="498"/>
        <end position="524"/>
    </location>
</feature>
<comment type="subcellular location">
    <subcellularLocation>
        <location evidence="1">Cell membrane</location>
        <topology evidence="1">Single-pass type I membrane protein</topology>
    </subcellularLocation>
</comment>
<dbReference type="InterPro" id="IPR050650">
    <property type="entry name" value="Type-II_Cytokine-TF_Rcpt"/>
</dbReference>
<name>A0A8C5YLE3_MARMA</name>
<evidence type="ECO:0000256" key="13">
    <source>
        <dbReference type="ARBA" id="ARBA00068670"/>
    </source>
</evidence>
<dbReference type="OrthoDB" id="8947665at2759"/>
<dbReference type="InterPro" id="IPR013783">
    <property type="entry name" value="Ig-like_fold"/>
</dbReference>
<evidence type="ECO:0000313" key="20">
    <source>
        <dbReference type="Proteomes" id="UP000694407"/>
    </source>
</evidence>
<evidence type="ECO:0000256" key="12">
    <source>
        <dbReference type="ARBA" id="ARBA00057968"/>
    </source>
</evidence>
<evidence type="ECO:0000259" key="17">
    <source>
        <dbReference type="Pfam" id="PF01108"/>
    </source>
</evidence>
<evidence type="ECO:0000256" key="9">
    <source>
        <dbReference type="ARBA" id="ARBA00023157"/>
    </source>
</evidence>
<dbReference type="InterPro" id="IPR015373">
    <property type="entry name" value="Interferon/interleukin_rcp_dom"/>
</dbReference>
<dbReference type="InterPro" id="IPR003961">
    <property type="entry name" value="FN3_dom"/>
</dbReference>
<keyword evidence="10" id="KW-0675">Receptor</keyword>
<evidence type="ECO:0000259" key="18">
    <source>
        <dbReference type="Pfam" id="PF09294"/>
    </source>
</evidence>
<dbReference type="SUPFAM" id="SSF49265">
    <property type="entry name" value="Fibronectin type III"/>
    <property type="match status" value="2"/>
</dbReference>
<dbReference type="GO" id="GO:0004905">
    <property type="term" value="F:type I interferon receptor activity"/>
    <property type="evidence" value="ECO:0007669"/>
    <property type="project" value="Ensembl"/>
</dbReference>
<keyword evidence="4" id="KW-0597">Phosphoprotein</keyword>
<evidence type="ECO:0000256" key="8">
    <source>
        <dbReference type="ARBA" id="ARBA00023136"/>
    </source>
</evidence>
<evidence type="ECO:0000256" key="6">
    <source>
        <dbReference type="ARBA" id="ARBA00022729"/>
    </source>
</evidence>
<dbReference type="KEGG" id="mmma:107136438"/>
<dbReference type="RefSeq" id="XP_015334184.1">
    <property type="nucleotide sequence ID" value="XM_015478698.2"/>
</dbReference>
<keyword evidence="11" id="KW-0325">Glycoprotein</keyword>
<feature type="compositionally biased region" description="Acidic residues" evidence="15">
    <location>
        <begin position="358"/>
        <end position="382"/>
    </location>
</feature>
<evidence type="ECO:0000256" key="5">
    <source>
        <dbReference type="ARBA" id="ARBA00022692"/>
    </source>
</evidence>
<dbReference type="GO" id="GO:0019901">
    <property type="term" value="F:protein kinase binding"/>
    <property type="evidence" value="ECO:0007669"/>
    <property type="project" value="Ensembl"/>
</dbReference>
<dbReference type="GO" id="GO:0042018">
    <property type="term" value="F:interleukin-22 receptor activity"/>
    <property type="evidence" value="ECO:0007669"/>
    <property type="project" value="TreeGrafter"/>
</dbReference>
<dbReference type="GeneID" id="107136438"/>
<dbReference type="GO" id="GO:0051607">
    <property type="term" value="P:defense response to virus"/>
    <property type="evidence" value="ECO:0007669"/>
    <property type="project" value="Ensembl"/>
</dbReference>
<evidence type="ECO:0000256" key="4">
    <source>
        <dbReference type="ARBA" id="ARBA00022553"/>
    </source>
</evidence>
<dbReference type="Pfam" id="PF01108">
    <property type="entry name" value="Tissue_fac"/>
    <property type="match status" value="1"/>
</dbReference>
<evidence type="ECO:0000256" key="11">
    <source>
        <dbReference type="ARBA" id="ARBA00023180"/>
    </source>
</evidence>
<proteinExistence type="inferred from homology"/>
<dbReference type="GO" id="GO:0006357">
    <property type="term" value="P:regulation of transcription by RNA polymerase II"/>
    <property type="evidence" value="ECO:0007669"/>
    <property type="project" value="Ensembl"/>
</dbReference>
<reference evidence="19" key="1">
    <citation type="submission" date="2025-08" db="UniProtKB">
        <authorList>
            <consortium name="Ensembl"/>
        </authorList>
    </citation>
    <scope>IDENTIFICATION</scope>
</reference>
<dbReference type="GO" id="GO:0019955">
    <property type="term" value="F:cytokine binding"/>
    <property type="evidence" value="ECO:0007669"/>
    <property type="project" value="Ensembl"/>
</dbReference>
<dbReference type="GO" id="GO:0007259">
    <property type="term" value="P:cell surface receptor signaling pathway via JAK-STAT"/>
    <property type="evidence" value="ECO:0007669"/>
    <property type="project" value="Ensembl"/>
</dbReference>
<dbReference type="PANTHER" id="PTHR20859">
    <property type="entry name" value="INTERFERON/INTERLEUKIN RECEPTOR"/>
    <property type="match status" value="1"/>
</dbReference>
<dbReference type="Proteomes" id="UP000694407">
    <property type="component" value="Unplaced"/>
</dbReference>
<organism evidence="19 20">
    <name type="scientific">Marmota marmota marmota</name>
    <name type="common">Alpine marmot</name>
    <dbReference type="NCBI Taxonomy" id="9994"/>
    <lineage>
        <taxon>Eukaryota</taxon>
        <taxon>Metazoa</taxon>
        <taxon>Chordata</taxon>
        <taxon>Craniata</taxon>
        <taxon>Vertebrata</taxon>
        <taxon>Euteleostomi</taxon>
        <taxon>Mammalia</taxon>
        <taxon>Eutheria</taxon>
        <taxon>Euarchontoglires</taxon>
        <taxon>Glires</taxon>
        <taxon>Rodentia</taxon>
        <taxon>Sciuromorpha</taxon>
        <taxon>Sciuridae</taxon>
        <taxon>Xerinae</taxon>
        <taxon>Marmotini</taxon>
        <taxon>Marmota</taxon>
    </lineage>
</organism>
<dbReference type="AlphaFoldDB" id="A0A8C5YLE3"/>